<evidence type="ECO:0000259" key="6">
    <source>
        <dbReference type="PROSITE" id="PS50011"/>
    </source>
</evidence>
<keyword evidence="7" id="KW-1185">Reference proteome</keyword>
<dbReference type="GO" id="GO:0004674">
    <property type="term" value="F:protein serine/threonine kinase activity"/>
    <property type="evidence" value="ECO:0007669"/>
    <property type="project" value="UniProtKB-KW"/>
</dbReference>
<sequence length="358" mass="41209">MSVNALIYRLVSAMSDAAFLREKHIYVERLVGTGSFSKVYLTRVGDIKSKMVATKVIDKNFVSDNFVQKFLPRELDVLLKLKHPFVIPVYSIYQNYNRVYINMEYAVNGDMAAFLKTVRLSEPQIRSWLVQILWALQYMHRVGVVHRDLKCENLLLTINYNVRVADFGFARFVSRGRNPRAKSICGTQTYLSPELLLGTKPYNPVVADVWAIGVVLFMMANNLPPFNDSRKKDIINKQLAKDFKFRNVLNRSESLKILTTMFLEPDILQRITIKRALQSSWIKEGNIETPMAVHRATNNGKLEENLRQPVISSDTLTQPLFSYESTNIKESLSEFNMNFTDIHKPDEDFRPFSVIAVP</sequence>
<evidence type="ECO:0000256" key="3">
    <source>
        <dbReference type="ARBA" id="ARBA00022741"/>
    </source>
</evidence>
<protein>
    <submittedName>
        <fullName evidence="8">Testis-specific serine/threonine-protein kinase 2-like</fullName>
    </submittedName>
</protein>
<evidence type="ECO:0000313" key="7">
    <source>
        <dbReference type="Proteomes" id="UP000694846"/>
    </source>
</evidence>
<dbReference type="Gene3D" id="1.10.510.10">
    <property type="entry name" value="Transferase(Phosphotransferase) domain 1"/>
    <property type="match status" value="1"/>
</dbReference>
<dbReference type="GO" id="GO:0005634">
    <property type="term" value="C:nucleus"/>
    <property type="evidence" value="ECO:0007669"/>
    <property type="project" value="TreeGrafter"/>
</dbReference>
<dbReference type="Proteomes" id="UP000694846">
    <property type="component" value="Unplaced"/>
</dbReference>
<keyword evidence="3" id="KW-0547">Nucleotide-binding</keyword>
<dbReference type="PANTHER" id="PTHR24345:SF0">
    <property type="entry name" value="CELL CYCLE SERINE_THREONINE-PROTEIN KINASE CDC5_MSD2"/>
    <property type="match status" value="1"/>
</dbReference>
<gene>
    <name evidence="8" type="primary">LOC112685243</name>
</gene>
<keyword evidence="2" id="KW-0808">Transferase</keyword>
<name>A0A8B8FQ60_9HEMI</name>
<dbReference type="PROSITE" id="PS00108">
    <property type="entry name" value="PROTEIN_KINASE_ST"/>
    <property type="match status" value="1"/>
</dbReference>
<dbReference type="PROSITE" id="PS50011">
    <property type="entry name" value="PROTEIN_KINASE_DOM"/>
    <property type="match status" value="1"/>
</dbReference>
<evidence type="ECO:0000256" key="4">
    <source>
        <dbReference type="ARBA" id="ARBA00022777"/>
    </source>
</evidence>
<dbReference type="PANTHER" id="PTHR24345">
    <property type="entry name" value="SERINE/THREONINE-PROTEIN KINASE PLK"/>
    <property type="match status" value="1"/>
</dbReference>
<dbReference type="InterPro" id="IPR011009">
    <property type="entry name" value="Kinase-like_dom_sf"/>
</dbReference>
<dbReference type="SMART" id="SM00220">
    <property type="entry name" value="S_TKc"/>
    <property type="match status" value="1"/>
</dbReference>
<keyword evidence="1" id="KW-0723">Serine/threonine-protein kinase</keyword>
<dbReference type="AlphaFoldDB" id="A0A8B8FQ60"/>
<dbReference type="GO" id="GO:0005524">
    <property type="term" value="F:ATP binding"/>
    <property type="evidence" value="ECO:0007669"/>
    <property type="project" value="UniProtKB-KW"/>
</dbReference>
<keyword evidence="5" id="KW-0067">ATP-binding</keyword>
<evidence type="ECO:0000256" key="5">
    <source>
        <dbReference type="ARBA" id="ARBA00022840"/>
    </source>
</evidence>
<feature type="domain" description="Protein kinase" evidence="6">
    <location>
        <begin position="25"/>
        <end position="282"/>
    </location>
</feature>
<dbReference type="FunFam" id="1.10.510.10:FF:000571">
    <property type="entry name" value="Maternal embryonic leucine zipper kinase"/>
    <property type="match status" value="1"/>
</dbReference>
<dbReference type="OrthoDB" id="541276at2759"/>
<dbReference type="InterPro" id="IPR008271">
    <property type="entry name" value="Ser/Thr_kinase_AS"/>
</dbReference>
<dbReference type="RefSeq" id="XP_025412862.1">
    <property type="nucleotide sequence ID" value="XM_025557077.1"/>
</dbReference>
<organism evidence="7 8">
    <name type="scientific">Sipha flava</name>
    <name type="common">yellow sugarcane aphid</name>
    <dbReference type="NCBI Taxonomy" id="143950"/>
    <lineage>
        <taxon>Eukaryota</taxon>
        <taxon>Metazoa</taxon>
        <taxon>Ecdysozoa</taxon>
        <taxon>Arthropoda</taxon>
        <taxon>Hexapoda</taxon>
        <taxon>Insecta</taxon>
        <taxon>Pterygota</taxon>
        <taxon>Neoptera</taxon>
        <taxon>Paraneoptera</taxon>
        <taxon>Hemiptera</taxon>
        <taxon>Sternorrhyncha</taxon>
        <taxon>Aphidomorpha</taxon>
        <taxon>Aphidoidea</taxon>
        <taxon>Aphididae</taxon>
        <taxon>Sipha</taxon>
    </lineage>
</organism>
<dbReference type="SUPFAM" id="SSF56112">
    <property type="entry name" value="Protein kinase-like (PK-like)"/>
    <property type="match status" value="1"/>
</dbReference>
<keyword evidence="4" id="KW-0418">Kinase</keyword>
<reference evidence="8" key="1">
    <citation type="submission" date="2025-08" db="UniProtKB">
        <authorList>
            <consortium name="RefSeq"/>
        </authorList>
    </citation>
    <scope>IDENTIFICATION</scope>
    <source>
        <tissue evidence="8">Whole body</tissue>
    </source>
</reference>
<proteinExistence type="predicted"/>
<evidence type="ECO:0000313" key="8">
    <source>
        <dbReference type="RefSeq" id="XP_025412862.1"/>
    </source>
</evidence>
<evidence type="ECO:0000256" key="1">
    <source>
        <dbReference type="ARBA" id="ARBA00022527"/>
    </source>
</evidence>
<dbReference type="InterPro" id="IPR000719">
    <property type="entry name" value="Prot_kinase_dom"/>
</dbReference>
<evidence type="ECO:0000256" key="2">
    <source>
        <dbReference type="ARBA" id="ARBA00022679"/>
    </source>
</evidence>
<dbReference type="Pfam" id="PF00069">
    <property type="entry name" value="Pkinase"/>
    <property type="match status" value="1"/>
</dbReference>
<dbReference type="GeneID" id="112685243"/>
<accession>A0A8B8FQ60</accession>